<accession>C0KGN2</accession>
<proteinExistence type="predicted"/>
<evidence type="ECO:0000313" key="1">
    <source>
        <dbReference type="EMBL" id="ACN62975.1"/>
    </source>
</evidence>
<sequence>MQNACRPPAARVRWPRAHCAHAACRRRRPRLRHRPGWPGTWPGSRACAPAAAWRGGAGHRRWACGWRAAGGAARGCRWWPAARGTRRVGRWQSGLHPGCGRLRAVAVAPPRWGRAVLPRQSPAPRCAPAGRSCARPRPILPAFLAPKGCVWRRPCCGANRPVPARPGAAVPRAPTRG</sequence>
<organism evidence="1">
    <name type="scientific">Diaphorobacter sp. PCA039</name>
    <dbReference type="NCBI Taxonomy" id="266831"/>
    <lineage>
        <taxon>Bacteria</taxon>
        <taxon>Pseudomonadati</taxon>
        <taxon>Pseudomonadota</taxon>
        <taxon>Betaproteobacteria</taxon>
        <taxon>Burkholderiales</taxon>
        <taxon>Comamonadaceae</taxon>
        <taxon>Diaphorobacter</taxon>
    </lineage>
</organism>
<dbReference type="AlphaFoldDB" id="C0KGN2"/>
<protein>
    <submittedName>
        <fullName evidence="1">GntR family transcriptional regulator</fullName>
    </submittedName>
</protein>
<dbReference type="EMBL" id="FJ601374">
    <property type="protein sequence ID" value="ACN62975.1"/>
    <property type="molecule type" value="Genomic_DNA"/>
</dbReference>
<reference evidence="1" key="1">
    <citation type="journal article" date="2010" name="World J. Microbiol. Biotechnol.">
        <title>A novel degradation pathway of chloroaniline in Diaphorobacter sp. PCA039 entails initial hydroxylation.</title>
        <authorList>
            <person name="Zhang T."/>
            <person name="Ren H.F."/>
            <person name="Liu Y."/>
            <person name="Zhu B.L."/>
            <person name="Liu Z.P."/>
            <person name="Liu S.J."/>
        </authorList>
    </citation>
    <scope>NUCLEOTIDE SEQUENCE</scope>
    <source>
        <strain evidence="1">PCA039</strain>
    </source>
</reference>
<name>C0KGN2_9BURK</name>